<dbReference type="AlphaFoldDB" id="E3S1Y9"/>
<dbReference type="InterPro" id="IPR038883">
    <property type="entry name" value="AN11006-like"/>
</dbReference>
<organism evidence="2">
    <name type="scientific">Pyrenophora teres f. teres (strain 0-1)</name>
    <name type="common">Barley net blotch fungus</name>
    <name type="synonym">Drechslera teres f. teres</name>
    <dbReference type="NCBI Taxonomy" id="861557"/>
    <lineage>
        <taxon>Eukaryota</taxon>
        <taxon>Fungi</taxon>
        <taxon>Dikarya</taxon>
        <taxon>Ascomycota</taxon>
        <taxon>Pezizomycotina</taxon>
        <taxon>Dothideomycetes</taxon>
        <taxon>Pleosporomycetidae</taxon>
        <taxon>Pleosporales</taxon>
        <taxon>Pleosporineae</taxon>
        <taxon>Pleosporaceae</taxon>
        <taxon>Pyrenophora</taxon>
    </lineage>
</organism>
<keyword evidence="2" id="KW-1185">Reference proteome</keyword>
<gene>
    <name evidence="1" type="ORF">PTT_16292</name>
</gene>
<proteinExistence type="predicted"/>
<sequence>MAAVADEAQPFRFMDLPGELRNKVYELLLCSYEAVQDQTEEKHPTYWHTVRDYTYVSHSNDTAILRVNSQVHREAYHVMVKTNRFVSIVSAGRAPVNAMVRGACIPVVARGKRVTNFRGRVLHVVISKTYGKHAFVEERPHGPEFVPVMILARDLPLFCRGFSKLQDNFFRFLRGPEVIKIVFIMAPVLLSQHSWCQDDLTGFFSEATQNAILGPFLQLWGVYCVDVCGRVLHKVAVSLKDGIEAARWQDPEDMIKALTEATKLGTEHKHKNDLMKALNVWNEAYYAIARMRVGRSWIKLVDLGGGKTFIDKVAKLRLILHLNVTESGFALRAITQKQQLKVNLWYHWAIFYTLWQDREKAGTVVVLMREAPKLAPNARALRKAYKKMTKWQRSLLA</sequence>
<evidence type="ECO:0000313" key="2">
    <source>
        <dbReference type="Proteomes" id="UP000001067"/>
    </source>
</evidence>
<dbReference type="OrthoDB" id="5229512at2759"/>
<dbReference type="KEGG" id="pte:PTT_16292"/>
<dbReference type="Proteomes" id="UP000001067">
    <property type="component" value="Unassembled WGS sequence"/>
</dbReference>
<evidence type="ECO:0000313" key="1">
    <source>
        <dbReference type="EMBL" id="EFQ88001.1"/>
    </source>
</evidence>
<protein>
    <submittedName>
        <fullName evidence="1">Uncharacterized protein</fullName>
    </submittedName>
</protein>
<dbReference type="PANTHER" id="PTHR42085">
    <property type="entry name" value="F-BOX DOMAIN-CONTAINING PROTEIN"/>
    <property type="match status" value="1"/>
</dbReference>
<dbReference type="HOGENOM" id="CLU_050571_0_0_1"/>
<dbReference type="EMBL" id="GL536674">
    <property type="protein sequence ID" value="EFQ88001.1"/>
    <property type="molecule type" value="Genomic_DNA"/>
</dbReference>
<reference evidence="1 2" key="1">
    <citation type="journal article" date="2010" name="Genome Biol.">
        <title>A first genome assembly of the barley fungal pathogen Pyrenophora teres f. teres.</title>
        <authorList>
            <person name="Ellwood S.R."/>
            <person name="Liu Z."/>
            <person name="Syme R.A."/>
            <person name="Lai Z."/>
            <person name="Hane J.K."/>
            <person name="Keiper F."/>
            <person name="Moffat C.S."/>
            <person name="Oliver R.P."/>
            <person name="Friesen T.L."/>
        </authorList>
    </citation>
    <scope>NUCLEOTIDE SEQUENCE [LARGE SCALE GENOMIC DNA]</scope>
    <source>
        <strain evidence="1 2">0-1</strain>
    </source>
</reference>
<name>E3S1Y9_PYRTT</name>
<dbReference type="PANTHER" id="PTHR42085:SF4">
    <property type="entry name" value="F-BOX DOMAIN-CONTAINING PROTEIN"/>
    <property type="match status" value="1"/>
</dbReference>
<accession>E3S1Y9</accession>